<evidence type="ECO:0008006" key="3">
    <source>
        <dbReference type="Google" id="ProtNLM"/>
    </source>
</evidence>
<protein>
    <recommendedName>
        <fullName evidence="3">Methyltransferase</fullName>
    </recommendedName>
</protein>
<dbReference type="Gene3D" id="3.40.50.150">
    <property type="entry name" value="Vaccinia Virus protein VP39"/>
    <property type="match status" value="1"/>
</dbReference>
<dbReference type="Proteomes" id="UP000680866">
    <property type="component" value="Chromosome"/>
</dbReference>
<sequence>MFLRHSAGGVVQVERRGGPFGFDITVAHQVEHMIREGELDGIVETGSFVGDTLEYLGRRYPWLPVVGIEIDPDYAAVARRRTDDLANVEVRVGDSAELLADSLRVLRRPLVYLDAHWGEDWPLAAELGAINRGFIAVDDVDIADPRFGYDQYGDVRLDPDLLRVLRPDLEWYVGAPRADYPHPCLQVGRRTGTAYAAAGGVDPDVLAHTWFTRPWASQRLQGTAS</sequence>
<proteinExistence type="predicted"/>
<name>A0A810N0G2_9ACTN</name>
<dbReference type="AlphaFoldDB" id="A0A810N0G2"/>
<reference evidence="1" key="1">
    <citation type="submission" date="2020-08" db="EMBL/GenBank/DDBJ databases">
        <title>Whole genome shotgun sequence of Polymorphospora rubra NBRC 101157.</title>
        <authorList>
            <person name="Komaki H."/>
            <person name="Tamura T."/>
        </authorList>
    </citation>
    <scope>NUCLEOTIDE SEQUENCE</scope>
    <source>
        <strain evidence="1">NBRC 101157</strain>
    </source>
</reference>
<keyword evidence="2" id="KW-1185">Reference proteome</keyword>
<dbReference type="InterPro" id="IPR029063">
    <property type="entry name" value="SAM-dependent_MTases_sf"/>
</dbReference>
<gene>
    <name evidence="1" type="ORF">Prubr_27300</name>
</gene>
<accession>A0A810N0G2</accession>
<dbReference type="SUPFAM" id="SSF53335">
    <property type="entry name" value="S-adenosyl-L-methionine-dependent methyltransferases"/>
    <property type="match status" value="1"/>
</dbReference>
<dbReference type="EMBL" id="AP023359">
    <property type="protein sequence ID" value="BCJ65709.1"/>
    <property type="molecule type" value="Genomic_DNA"/>
</dbReference>
<dbReference type="KEGG" id="pry:Prubr_27300"/>
<organism evidence="1 2">
    <name type="scientific">Polymorphospora rubra</name>
    <dbReference type="NCBI Taxonomy" id="338584"/>
    <lineage>
        <taxon>Bacteria</taxon>
        <taxon>Bacillati</taxon>
        <taxon>Actinomycetota</taxon>
        <taxon>Actinomycetes</taxon>
        <taxon>Micromonosporales</taxon>
        <taxon>Micromonosporaceae</taxon>
        <taxon>Polymorphospora</taxon>
    </lineage>
</organism>
<evidence type="ECO:0000313" key="1">
    <source>
        <dbReference type="EMBL" id="BCJ65709.1"/>
    </source>
</evidence>
<evidence type="ECO:0000313" key="2">
    <source>
        <dbReference type="Proteomes" id="UP000680866"/>
    </source>
</evidence>